<name>A0A2P2BY11_9ZZZZ</name>
<sequence length="104" mass="11439">MTEARSEAELAADYDDARDLSEFDLEHPEPVTVRRAVTISVRFSEDEISELRERAEAAGVKVTSFIRTAALEATAPVDRAALTALARGLEKDVHRVVELVARTS</sequence>
<accession>A0A2P2BY11</accession>
<gene>
    <name evidence="1" type="ORF">NOCA2200021</name>
</gene>
<protein>
    <recommendedName>
        <fullName evidence="2">Ribbon-helix-helix protein CopG domain-containing protein</fullName>
    </recommendedName>
</protein>
<organism evidence="1">
    <name type="scientific">metagenome</name>
    <dbReference type="NCBI Taxonomy" id="256318"/>
    <lineage>
        <taxon>unclassified sequences</taxon>
        <taxon>metagenomes</taxon>
    </lineage>
</organism>
<reference evidence="1" key="1">
    <citation type="submission" date="2015-08" db="EMBL/GenBank/DDBJ databases">
        <authorList>
            <person name="Babu N.S."/>
            <person name="Beckwith C.J."/>
            <person name="Beseler K.G."/>
            <person name="Brison A."/>
            <person name="Carone J.V."/>
            <person name="Caskin T.P."/>
            <person name="Diamond M."/>
            <person name="Durham M.E."/>
            <person name="Foxe J.M."/>
            <person name="Go M."/>
            <person name="Henderson B.A."/>
            <person name="Jones I.B."/>
            <person name="McGettigan J.A."/>
            <person name="Micheletti S.J."/>
            <person name="Nasrallah M.E."/>
            <person name="Ortiz D."/>
            <person name="Piller C.R."/>
            <person name="Privatt S.R."/>
            <person name="Schneider S.L."/>
            <person name="Sharp S."/>
            <person name="Smith T.C."/>
            <person name="Stanton J.D."/>
            <person name="Ullery H.E."/>
            <person name="Wilson R.J."/>
            <person name="Serrano M.G."/>
            <person name="Buck G."/>
            <person name="Lee V."/>
            <person name="Wang Y."/>
            <person name="Carvalho R."/>
            <person name="Voegtly L."/>
            <person name="Shi R."/>
            <person name="Duckworth R."/>
            <person name="Johnson A."/>
            <person name="Loviza R."/>
            <person name="Walstead R."/>
            <person name="Shah Z."/>
            <person name="Kiflezghi M."/>
            <person name="Wade K."/>
            <person name="Ball S.L."/>
            <person name="Bradley K.W."/>
            <person name="Asai D.J."/>
            <person name="Bowman C.A."/>
            <person name="Russell D.A."/>
            <person name="Pope W.H."/>
            <person name="Jacobs-Sera D."/>
            <person name="Hendrix R.W."/>
            <person name="Hatfull G.F."/>
        </authorList>
    </citation>
    <scope>NUCLEOTIDE SEQUENCE</scope>
</reference>
<dbReference type="EMBL" id="CZKA01000013">
    <property type="protein sequence ID" value="CUR54631.1"/>
    <property type="molecule type" value="Genomic_DNA"/>
</dbReference>
<evidence type="ECO:0008006" key="2">
    <source>
        <dbReference type="Google" id="ProtNLM"/>
    </source>
</evidence>
<evidence type="ECO:0000313" key="1">
    <source>
        <dbReference type="EMBL" id="CUR54631.1"/>
    </source>
</evidence>
<dbReference type="InterPro" id="IPR053842">
    <property type="entry name" value="NikA-like"/>
</dbReference>
<dbReference type="Pfam" id="PF21983">
    <property type="entry name" value="NikA-like"/>
    <property type="match status" value="1"/>
</dbReference>
<proteinExistence type="predicted"/>
<dbReference type="AlphaFoldDB" id="A0A2P2BY11"/>